<name>B8G5E0_CHLAD</name>
<dbReference type="OrthoDB" id="166559at2"/>
<keyword evidence="2" id="KW-1185">Reference proteome</keyword>
<dbReference type="AlphaFoldDB" id="B8G5E0"/>
<dbReference type="EMBL" id="CP001337">
    <property type="protein sequence ID" value="ACL25646.1"/>
    <property type="molecule type" value="Genomic_DNA"/>
</dbReference>
<dbReference type="KEGG" id="cag:Cagg_2783"/>
<protein>
    <submittedName>
        <fullName evidence="1">Uncharacterized protein</fullName>
    </submittedName>
</protein>
<gene>
    <name evidence="1" type="ordered locus">Cagg_2783</name>
</gene>
<organism evidence="1 2">
    <name type="scientific">Chloroflexus aggregans (strain MD-66 / DSM 9485)</name>
    <dbReference type="NCBI Taxonomy" id="326427"/>
    <lineage>
        <taxon>Bacteria</taxon>
        <taxon>Bacillati</taxon>
        <taxon>Chloroflexota</taxon>
        <taxon>Chloroflexia</taxon>
        <taxon>Chloroflexales</taxon>
        <taxon>Chloroflexineae</taxon>
        <taxon>Chloroflexaceae</taxon>
        <taxon>Chloroflexus</taxon>
    </lineage>
</organism>
<dbReference type="Proteomes" id="UP000002508">
    <property type="component" value="Chromosome"/>
</dbReference>
<evidence type="ECO:0000313" key="2">
    <source>
        <dbReference type="Proteomes" id="UP000002508"/>
    </source>
</evidence>
<proteinExistence type="predicted"/>
<dbReference type="HOGENOM" id="CLU_164583_0_0_0"/>
<reference evidence="1" key="1">
    <citation type="submission" date="2008-12" db="EMBL/GenBank/DDBJ databases">
        <title>Complete sequence of Chloroflexus aggregans DSM 9485.</title>
        <authorList>
            <consortium name="US DOE Joint Genome Institute"/>
            <person name="Lucas S."/>
            <person name="Copeland A."/>
            <person name="Lapidus A."/>
            <person name="Glavina del Rio T."/>
            <person name="Dalin E."/>
            <person name="Tice H."/>
            <person name="Pitluck S."/>
            <person name="Foster B."/>
            <person name="Larimer F."/>
            <person name="Land M."/>
            <person name="Hauser L."/>
            <person name="Kyrpides N."/>
            <person name="Mikhailova N."/>
            <person name="Bryant D."/>
            <person name="Richardson P."/>
        </authorList>
    </citation>
    <scope>NUCLEOTIDE SEQUENCE</scope>
    <source>
        <strain evidence="1">DSM 9485</strain>
    </source>
</reference>
<dbReference type="RefSeq" id="WP_015941503.1">
    <property type="nucleotide sequence ID" value="NC_011831.1"/>
</dbReference>
<evidence type="ECO:0000313" key="1">
    <source>
        <dbReference type="EMBL" id="ACL25646.1"/>
    </source>
</evidence>
<sequence>MTIDSVRLLTDSAAMLWRRLSQFGSLDLLARRVSCDEWLATMQSSLSTADEQALRRDYRRLTRLLTELEMLTRSREQAIALIMDAIRQSDVTGQ</sequence>
<accession>B8G5E0</accession>